<dbReference type="OrthoDB" id="1524679at2"/>
<dbReference type="GO" id="GO:0003677">
    <property type="term" value="F:DNA binding"/>
    <property type="evidence" value="ECO:0007669"/>
    <property type="project" value="UniProtKB-KW"/>
</dbReference>
<dbReference type="AlphaFoldDB" id="A0A4S1E0H3"/>
<keyword evidence="2" id="KW-0238">DNA-binding</keyword>
<dbReference type="Pfam" id="PF12728">
    <property type="entry name" value="HTH_17"/>
    <property type="match status" value="1"/>
</dbReference>
<feature type="domain" description="Helix-turn-helix" evidence="1">
    <location>
        <begin position="41"/>
        <end position="87"/>
    </location>
</feature>
<protein>
    <submittedName>
        <fullName evidence="2">DNA-binding protein</fullName>
    </submittedName>
</protein>
<proteinExistence type="predicted"/>
<dbReference type="Proteomes" id="UP000307602">
    <property type="component" value="Unassembled WGS sequence"/>
</dbReference>
<comment type="caution">
    <text evidence="2">The sequence shown here is derived from an EMBL/GenBank/DDBJ whole genome shotgun (WGS) entry which is preliminary data.</text>
</comment>
<evidence type="ECO:0000313" key="3">
    <source>
        <dbReference type="Proteomes" id="UP000307602"/>
    </source>
</evidence>
<dbReference type="InterPro" id="IPR041657">
    <property type="entry name" value="HTH_17"/>
</dbReference>
<dbReference type="RefSeq" id="WP_135876436.1">
    <property type="nucleotide sequence ID" value="NZ_SRSO01000007.1"/>
</dbReference>
<keyword evidence="3" id="KW-1185">Reference proteome</keyword>
<organism evidence="2 3">
    <name type="scientific">Flavivirga rizhaonensis</name>
    <dbReference type="NCBI Taxonomy" id="2559571"/>
    <lineage>
        <taxon>Bacteria</taxon>
        <taxon>Pseudomonadati</taxon>
        <taxon>Bacteroidota</taxon>
        <taxon>Flavobacteriia</taxon>
        <taxon>Flavobacteriales</taxon>
        <taxon>Flavobacteriaceae</taxon>
        <taxon>Flavivirga</taxon>
    </lineage>
</organism>
<accession>A0A4S1E0H3</accession>
<sequence>MEVICVEEKAFYKLIDKVIGYVDEKLTKQQKAQWKWINEVEAMRLLNIKSKTTLQELRNNGKIRFSQPKKRIILYDKNSIFEYLEKNAREVF</sequence>
<dbReference type="EMBL" id="SRSO01000007">
    <property type="protein sequence ID" value="TGV03382.1"/>
    <property type="molecule type" value="Genomic_DNA"/>
</dbReference>
<reference evidence="2 3" key="1">
    <citation type="submission" date="2019-04" db="EMBL/GenBank/DDBJ databases">
        <authorList>
            <person name="Liu A."/>
        </authorList>
    </citation>
    <scope>NUCLEOTIDE SEQUENCE [LARGE SCALE GENOMIC DNA]</scope>
    <source>
        <strain evidence="2 3">RZ03</strain>
    </source>
</reference>
<gene>
    <name evidence="2" type="ORF">EM932_06835</name>
</gene>
<name>A0A4S1E0H3_9FLAO</name>
<evidence type="ECO:0000313" key="2">
    <source>
        <dbReference type="EMBL" id="TGV03382.1"/>
    </source>
</evidence>
<evidence type="ECO:0000259" key="1">
    <source>
        <dbReference type="Pfam" id="PF12728"/>
    </source>
</evidence>